<feature type="transmembrane region" description="Helical" evidence="1">
    <location>
        <begin position="7"/>
        <end position="26"/>
    </location>
</feature>
<keyword evidence="1" id="KW-0812">Transmembrane</keyword>
<dbReference type="Proteomes" id="UP000215590">
    <property type="component" value="Unassembled WGS sequence"/>
</dbReference>
<dbReference type="EMBL" id="NNRJ01000012">
    <property type="protein sequence ID" value="OYR21057.1"/>
    <property type="molecule type" value="Genomic_DNA"/>
</dbReference>
<sequence>MGLFIKIIGILALIPGATILVFGVATTGTDRLVLLSCGISLCLSGLVLICLGIVIEHLYDMKKTHERLIKLLEERK</sequence>
<evidence type="ECO:0000313" key="3">
    <source>
        <dbReference type="Proteomes" id="UP000215590"/>
    </source>
</evidence>
<feature type="transmembrane region" description="Helical" evidence="1">
    <location>
        <begin position="32"/>
        <end position="55"/>
    </location>
</feature>
<name>A0A256G1S6_9HYPH</name>
<comment type="caution">
    <text evidence="2">The sequence shown here is derived from an EMBL/GenBank/DDBJ whole genome shotgun (WGS) entry which is preliminary data.</text>
</comment>
<evidence type="ECO:0000256" key="1">
    <source>
        <dbReference type="SAM" id="Phobius"/>
    </source>
</evidence>
<evidence type="ECO:0000313" key="2">
    <source>
        <dbReference type="EMBL" id="OYR21057.1"/>
    </source>
</evidence>
<organism evidence="2 3">
    <name type="scientific">Brucella thiophenivorans</name>
    <dbReference type="NCBI Taxonomy" id="571255"/>
    <lineage>
        <taxon>Bacteria</taxon>
        <taxon>Pseudomonadati</taxon>
        <taxon>Pseudomonadota</taxon>
        <taxon>Alphaproteobacteria</taxon>
        <taxon>Hyphomicrobiales</taxon>
        <taxon>Brucellaceae</taxon>
        <taxon>Brucella/Ochrobactrum group</taxon>
        <taxon>Brucella</taxon>
    </lineage>
</organism>
<keyword evidence="1" id="KW-0472">Membrane</keyword>
<accession>A0A256G1S6</accession>
<gene>
    <name evidence="2" type="ORF">CEV31_0677</name>
</gene>
<protein>
    <submittedName>
        <fullName evidence="2">Putative membrane protein</fullName>
    </submittedName>
</protein>
<reference evidence="2 3" key="1">
    <citation type="submission" date="2017-07" db="EMBL/GenBank/DDBJ databases">
        <title>Phylogenetic study on the rhizospheric bacterium Ochrobactrum sp. A44.</title>
        <authorList>
            <person name="Krzyzanowska D.M."/>
            <person name="Ossowicki A."/>
            <person name="Rajewska M."/>
            <person name="Maciag T."/>
            <person name="Kaczynski Z."/>
            <person name="Czerwicka M."/>
            <person name="Jafra S."/>
        </authorList>
    </citation>
    <scope>NUCLEOTIDE SEQUENCE [LARGE SCALE GENOMIC DNA]</scope>
    <source>
        <strain evidence="2 3">DSM 7216</strain>
    </source>
</reference>
<proteinExistence type="predicted"/>
<keyword evidence="1" id="KW-1133">Transmembrane helix</keyword>
<dbReference type="AlphaFoldDB" id="A0A256G1S6"/>
<keyword evidence="3" id="KW-1185">Reference proteome</keyword>